<dbReference type="GO" id="GO:0004198">
    <property type="term" value="F:calcium-dependent cysteine-type endopeptidase activity"/>
    <property type="evidence" value="ECO:0007669"/>
    <property type="project" value="InterPro"/>
</dbReference>
<dbReference type="AlphaFoldDB" id="A0AAN8ZNA8"/>
<dbReference type="InterPro" id="IPR038765">
    <property type="entry name" value="Papain-like_cys_pep_sf"/>
</dbReference>
<protein>
    <recommendedName>
        <fullName evidence="4">Calpain catalytic domain-containing protein</fullName>
    </recommendedName>
</protein>
<accession>A0AAN8ZNA8</accession>
<organism evidence="2 3">
    <name type="scientific">Halocaridina rubra</name>
    <name type="common">Hawaiian red shrimp</name>
    <dbReference type="NCBI Taxonomy" id="373956"/>
    <lineage>
        <taxon>Eukaryota</taxon>
        <taxon>Metazoa</taxon>
        <taxon>Ecdysozoa</taxon>
        <taxon>Arthropoda</taxon>
        <taxon>Crustacea</taxon>
        <taxon>Multicrustacea</taxon>
        <taxon>Malacostraca</taxon>
        <taxon>Eumalacostraca</taxon>
        <taxon>Eucarida</taxon>
        <taxon>Decapoda</taxon>
        <taxon>Pleocyemata</taxon>
        <taxon>Caridea</taxon>
        <taxon>Atyoidea</taxon>
        <taxon>Atyidae</taxon>
        <taxon>Halocaridina</taxon>
    </lineage>
</organism>
<gene>
    <name evidence="2" type="ORF">SK128_015501</name>
</gene>
<sequence length="76" mass="8715">FGKQASGPRPRAQVQDFNIIRQQCLDQRILFEDPDFPAADSSIYFSHSPPKPLEWKRPWVSVRIFAYISFGSKSSA</sequence>
<dbReference type="GO" id="GO:0006508">
    <property type="term" value="P:proteolysis"/>
    <property type="evidence" value="ECO:0007669"/>
    <property type="project" value="InterPro"/>
</dbReference>
<evidence type="ECO:0000256" key="1">
    <source>
        <dbReference type="ARBA" id="ARBA00007623"/>
    </source>
</evidence>
<proteinExistence type="inferred from homology"/>
<dbReference type="PRINTS" id="PR00704">
    <property type="entry name" value="CALPAIN"/>
</dbReference>
<reference evidence="2 3" key="1">
    <citation type="submission" date="2023-11" db="EMBL/GenBank/DDBJ databases">
        <title>Halocaridina rubra genome assembly.</title>
        <authorList>
            <person name="Smith C."/>
        </authorList>
    </citation>
    <scope>NUCLEOTIDE SEQUENCE [LARGE SCALE GENOMIC DNA]</scope>
    <source>
        <strain evidence="2">EP-1</strain>
        <tissue evidence="2">Whole</tissue>
    </source>
</reference>
<dbReference type="EMBL" id="JAXCGZ010024279">
    <property type="protein sequence ID" value="KAK6995887.1"/>
    <property type="molecule type" value="Genomic_DNA"/>
</dbReference>
<dbReference type="Proteomes" id="UP001381693">
    <property type="component" value="Unassembled WGS sequence"/>
</dbReference>
<comment type="caution">
    <text evidence="2">The sequence shown here is derived from an EMBL/GenBank/DDBJ whole genome shotgun (WGS) entry which is preliminary data.</text>
</comment>
<feature type="non-terminal residue" evidence="2">
    <location>
        <position position="1"/>
    </location>
</feature>
<name>A0AAN8ZNA8_HALRR</name>
<comment type="similarity">
    <text evidence="1">Belongs to the peptidase C2 family.</text>
</comment>
<keyword evidence="3" id="KW-1185">Reference proteome</keyword>
<dbReference type="SUPFAM" id="SSF54001">
    <property type="entry name" value="Cysteine proteinases"/>
    <property type="match status" value="1"/>
</dbReference>
<evidence type="ECO:0000313" key="3">
    <source>
        <dbReference type="Proteomes" id="UP001381693"/>
    </source>
</evidence>
<evidence type="ECO:0008006" key="4">
    <source>
        <dbReference type="Google" id="ProtNLM"/>
    </source>
</evidence>
<dbReference type="InterPro" id="IPR022684">
    <property type="entry name" value="Calpain_cysteine_protease"/>
</dbReference>
<evidence type="ECO:0000313" key="2">
    <source>
        <dbReference type="EMBL" id="KAK6995887.1"/>
    </source>
</evidence>